<dbReference type="RefSeq" id="WP_204119755.1">
    <property type="nucleotide sequence ID" value="NZ_BOLV01000026.1"/>
</dbReference>
<protein>
    <submittedName>
        <fullName evidence="7">Lipopolysaccharide biosynthesis protein</fullName>
    </submittedName>
</protein>
<evidence type="ECO:0000313" key="7">
    <source>
        <dbReference type="EMBL" id="MFD1399685.1"/>
    </source>
</evidence>
<name>A0ABW4BIP4_9LACO</name>
<accession>A0ABW4BIP4</accession>
<evidence type="ECO:0000256" key="5">
    <source>
        <dbReference type="ARBA" id="ARBA00023136"/>
    </source>
</evidence>
<dbReference type="Proteomes" id="UP001597199">
    <property type="component" value="Unassembled WGS sequence"/>
</dbReference>
<feature type="transmembrane region" description="Helical" evidence="6">
    <location>
        <begin position="400"/>
        <end position="420"/>
    </location>
</feature>
<feature type="transmembrane region" description="Helical" evidence="6">
    <location>
        <begin position="372"/>
        <end position="394"/>
    </location>
</feature>
<evidence type="ECO:0000256" key="1">
    <source>
        <dbReference type="ARBA" id="ARBA00004651"/>
    </source>
</evidence>
<gene>
    <name evidence="7" type="ORF">ACFQ41_10240</name>
</gene>
<feature type="transmembrane region" description="Helical" evidence="6">
    <location>
        <begin position="12"/>
        <end position="31"/>
    </location>
</feature>
<keyword evidence="3 6" id="KW-0812">Transmembrane</keyword>
<reference evidence="8" key="1">
    <citation type="journal article" date="2019" name="Int. J. Syst. Evol. Microbiol.">
        <title>The Global Catalogue of Microorganisms (GCM) 10K type strain sequencing project: providing services to taxonomists for standard genome sequencing and annotation.</title>
        <authorList>
            <consortium name="The Broad Institute Genomics Platform"/>
            <consortium name="The Broad Institute Genome Sequencing Center for Infectious Disease"/>
            <person name="Wu L."/>
            <person name="Ma J."/>
        </authorList>
    </citation>
    <scope>NUCLEOTIDE SEQUENCE [LARGE SCALE GENOMIC DNA]</scope>
    <source>
        <strain evidence="8">CCM 9110</strain>
    </source>
</reference>
<keyword evidence="5 6" id="KW-0472">Membrane</keyword>
<feature type="transmembrane region" description="Helical" evidence="6">
    <location>
        <begin position="92"/>
        <end position="115"/>
    </location>
</feature>
<keyword evidence="8" id="KW-1185">Reference proteome</keyword>
<comment type="caution">
    <text evidence="7">The sequence shown here is derived from an EMBL/GenBank/DDBJ whole genome shotgun (WGS) entry which is preliminary data.</text>
</comment>
<feature type="transmembrane region" description="Helical" evidence="6">
    <location>
        <begin position="310"/>
        <end position="329"/>
    </location>
</feature>
<dbReference type="PANTHER" id="PTHR30250">
    <property type="entry name" value="PST FAMILY PREDICTED COLANIC ACID TRANSPORTER"/>
    <property type="match status" value="1"/>
</dbReference>
<feature type="transmembrane region" description="Helical" evidence="6">
    <location>
        <begin position="127"/>
        <end position="148"/>
    </location>
</feature>
<feature type="transmembrane region" description="Helical" evidence="6">
    <location>
        <begin position="169"/>
        <end position="191"/>
    </location>
</feature>
<evidence type="ECO:0000256" key="6">
    <source>
        <dbReference type="SAM" id="Phobius"/>
    </source>
</evidence>
<feature type="transmembrane region" description="Helical" evidence="6">
    <location>
        <begin position="341"/>
        <end position="360"/>
    </location>
</feature>
<evidence type="ECO:0000256" key="3">
    <source>
        <dbReference type="ARBA" id="ARBA00022692"/>
    </source>
</evidence>
<feature type="transmembrane region" description="Helical" evidence="6">
    <location>
        <begin position="51"/>
        <end position="71"/>
    </location>
</feature>
<evidence type="ECO:0000313" key="8">
    <source>
        <dbReference type="Proteomes" id="UP001597199"/>
    </source>
</evidence>
<feature type="transmembrane region" description="Helical" evidence="6">
    <location>
        <begin position="466"/>
        <end position="492"/>
    </location>
</feature>
<sequence>MISRKRASIKNATAALVTQAIMMIGQFGVQTVFVRTLGATYLGANGLFGNLIQFLSFAELGIGAAFSYALYRPLAEDDESTITAIMRLFKKVYNTIGIIILFGGLILSIFVPWFIHDSSSVPNVRFYFILYLLSTVVSYFFTYNRSLLIADQRSYVNSINQLIFSALRYIGQIICLLIFHSYFGYLILFILGNLLSNVAITYQSHERYPYLKQKAPAAVDSTIIHEIEHNVIGTISSKIGSIVVNGTDNILISKFIGLSIVGLYSNYALVLNSISSLISQVFSAVIASFGNLGVTEKDNTAKQITLFNQFTYINAFVVFFIGLVSYAFFPPFIKLWLGNNFQLSNTTLTIIIINFVLAQFRPALNMINAYGLFWGYRIKSIVEAIVNFGLSLILVKYTSLGINGVLIGTVIGNILVNSWWDPWILFSGAFHTTIWKFYRKYWAYLGIFSILLVGEMFVLNTLSLNIVGLLNVLAFGLIVSAIVLTSLLLVFAGSKSQKDSIRLVREVLHR</sequence>
<evidence type="ECO:0000256" key="2">
    <source>
        <dbReference type="ARBA" id="ARBA00022475"/>
    </source>
</evidence>
<keyword evidence="2" id="KW-1003">Cell membrane</keyword>
<keyword evidence="4 6" id="KW-1133">Transmembrane helix</keyword>
<dbReference type="InterPro" id="IPR050833">
    <property type="entry name" value="Poly_Biosynth_Transport"/>
</dbReference>
<proteinExistence type="predicted"/>
<evidence type="ECO:0000256" key="4">
    <source>
        <dbReference type="ARBA" id="ARBA00022989"/>
    </source>
</evidence>
<organism evidence="7 8">
    <name type="scientific">Lacticaseibacillus suilingensis</name>
    <dbReference type="NCBI Taxonomy" id="2799577"/>
    <lineage>
        <taxon>Bacteria</taxon>
        <taxon>Bacillati</taxon>
        <taxon>Bacillota</taxon>
        <taxon>Bacilli</taxon>
        <taxon>Lactobacillales</taxon>
        <taxon>Lactobacillaceae</taxon>
        <taxon>Lacticaseibacillus</taxon>
    </lineage>
</organism>
<dbReference type="PANTHER" id="PTHR30250:SF26">
    <property type="entry name" value="PSMA PROTEIN"/>
    <property type="match status" value="1"/>
</dbReference>
<dbReference type="EMBL" id="JBHTOA010000037">
    <property type="protein sequence ID" value="MFD1399685.1"/>
    <property type="molecule type" value="Genomic_DNA"/>
</dbReference>
<comment type="subcellular location">
    <subcellularLocation>
        <location evidence="1">Cell membrane</location>
        <topology evidence="1">Multi-pass membrane protein</topology>
    </subcellularLocation>
</comment>
<feature type="transmembrane region" description="Helical" evidence="6">
    <location>
        <begin position="441"/>
        <end position="460"/>
    </location>
</feature>
<dbReference type="Pfam" id="PF01943">
    <property type="entry name" value="Polysacc_synt"/>
    <property type="match status" value="1"/>
</dbReference>
<dbReference type="InterPro" id="IPR002797">
    <property type="entry name" value="Polysacc_synth"/>
</dbReference>
<feature type="transmembrane region" description="Helical" evidence="6">
    <location>
        <begin position="267"/>
        <end position="289"/>
    </location>
</feature>